<protein>
    <submittedName>
        <fullName evidence="2">WD repeat-containing</fullName>
    </submittedName>
</protein>
<feature type="compositionally biased region" description="Low complexity" evidence="1">
    <location>
        <begin position="12"/>
        <end position="23"/>
    </location>
</feature>
<reference evidence="2 3" key="1">
    <citation type="submission" date="2020-01" db="EMBL/GenBank/DDBJ databases">
        <title>Identification and distribution of gene clusters putatively required for synthesis of sphingolipid metabolism inhibitors in phylogenetically diverse species of the filamentous fungus Fusarium.</title>
        <authorList>
            <person name="Kim H.-S."/>
            <person name="Busman M."/>
            <person name="Brown D.W."/>
            <person name="Divon H."/>
            <person name="Uhlig S."/>
            <person name="Proctor R.H."/>
        </authorList>
    </citation>
    <scope>NUCLEOTIDE SEQUENCE [LARGE SCALE GENOMIC DNA]</scope>
    <source>
        <strain evidence="2 3">NRRL 20459</strain>
    </source>
</reference>
<sequence length="811" mass="90136">MRRPITRSRPPTANRGTSSTAAATGGGLPNTLGEAIEHRSVDVLSLFVDQRLEIASSGEYGWVADLKDIGYSSAEIAQLLLERANDSPWIYFESQPVLLNQTRSGHHIEGCAHQVTGCLPREGLRPSVVTESDREVIRLVEERCGLGGIAPSSRDVRQWNATVGFKSGNSVGLFYHGVSPSSTASHHDMVSRLLRVAENCGAAFRTVQDAGFCCHSFTILRIPTIIPDTTSPELQLLRVDFSLVAKATALLRLLRRGSLDDPRLIIALDGLRVVSQNILSHPLGQSHLFRVESSEDILNMASLALQFMCLGFLSYAQAHVGMLQPFFLDTPIRQIKLQGTQAEARPEVHIEARLVELTCLSGMCQGPVLAFGGPNLQHNLDEMSSCKYNVRALPEDILDTWGPGELVYEPIDKEIPLAIKVGGGYICPPLQDNGTGMYHWHEAVDLRLASSSAPFKLHEKIVIGSLIVDNQLCHNDEKKCWQDSAGRFDELGVYNSYSEVSELQGGFQVGFDHLSVTSNVVWAKRRGRTIKDKAFETGACLSLSFLEFYWGIRVSFCTGVAQRVLLRELVADVLPAFAECYPNQVTKSLWAELLSLTHNIIHRFKATVSHQVPLSAWVENLREDLRAFVRMLIRHILCTLKDTGLSPDGKHFAVSWPQSGFVNRCLRVSVNEHNRWMPMLADSVDCATFAYTSNTCLEVGSFKCRGPNPSWQGRVHILETAVHCPANRGSWALQPEQAYFFQKVNNTLFWVKARMDAAEGTLPVALIRDISIRTLPRDVVARLLFSGDRRMQRWVRERDLTCVAAENVSVL</sequence>
<accession>A0A8H4P6R1</accession>
<organism evidence="2 3">
    <name type="scientific">Fusarium albosuccineum</name>
    <dbReference type="NCBI Taxonomy" id="1237068"/>
    <lineage>
        <taxon>Eukaryota</taxon>
        <taxon>Fungi</taxon>
        <taxon>Dikarya</taxon>
        <taxon>Ascomycota</taxon>
        <taxon>Pezizomycotina</taxon>
        <taxon>Sordariomycetes</taxon>
        <taxon>Hypocreomycetidae</taxon>
        <taxon>Hypocreales</taxon>
        <taxon>Nectriaceae</taxon>
        <taxon>Fusarium</taxon>
        <taxon>Fusarium decemcellulare species complex</taxon>
    </lineage>
</organism>
<dbReference type="AlphaFoldDB" id="A0A8H4P6R1"/>
<evidence type="ECO:0000256" key="1">
    <source>
        <dbReference type="SAM" id="MobiDB-lite"/>
    </source>
</evidence>
<proteinExistence type="predicted"/>
<gene>
    <name evidence="2" type="ORF">FALBO_11938</name>
</gene>
<evidence type="ECO:0000313" key="3">
    <source>
        <dbReference type="Proteomes" id="UP000554235"/>
    </source>
</evidence>
<comment type="caution">
    <text evidence="2">The sequence shown here is derived from an EMBL/GenBank/DDBJ whole genome shotgun (WGS) entry which is preliminary data.</text>
</comment>
<dbReference type="OrthoDB" id="428577at2759"/>
<dbReference type="EMBL" id="JAADYS010001751">
    <property type="protein sequence ID" value="KAF4461265.1"/>
    <property type="molecule type" value="Genomic_DNA"/>
</dbReference>
<evidence type="ECO:0000313" key="2">
    <source>
        <dbReference type="EMBL" id="KAF4461265.1"/>
    </source>
</evidence>
<name>A0A8H4P6R1_9HYPO</name>
<keyword evidence="3" id="KW-1185">Reference proteome</keyword>
<feature type="region of interest" description="Disordered" evidence="1">
    <location>
        <begin position="1"/>
        <end position="30"/>
    </location>
</feature>
<dbReference type="Proteomes" id="UP000554235">
    <property type="component" value="Unassembled WGS sequence"/>
</dbReference>